<comment type="similarity">
    <text evidence="1 5">Belongs to the carotenoid oxygenase family.</text>
</comment>
<proteinExistence type="inferred from homology"/>
<evidence type="ECO:0000256" key="1">
    <source>
        <dbReference type="ARBA" id="ARBA00006787"/>
    </source>
</evidence>
<gene>
    <name evidence="6" type="ORF">IW245_000380</name>
</gene>
<keyword evidence="5 6" id="KW-0223">Dioxygenase</keyword>
<dbReference type="InterPro" id="IPR004294">
    <property type="entry name" value="Carotenoid_Oase"/>
</dbReference>
<comment type="caution">
    <text evidence="6">The sequence shown here is derived from an EMBL/GenBank/DDBJ whole genome shotgun (WGS) entry which is preliminary data.</text>
</comment>
<keyword evidence="2 4" id="KW-0479">Metal-binding</keyword>
<keyword evidence="3 4" id="KW-0408">Iron</keyword>
<protein>
    <recommendedName>
        <fullName evidence="5">Dioxygenase</fullName>
        <ecNumber evidence="5">1.13.11.-</ecNumber>
    </recommendedName>
</protein>
<dbReference type="AlphaFoldDB" id="A0A8J7GB68"/>
<evidence type="ECO:0000313" key="7">
    <source>
        <dbReference type="Proteomes" id="UP000622552"/>
    </source>
</evidence>
<comment type="cofactor">
    <cofactor evidence="4 5">
        <name>Fe(2+)</name>
        <dbReference type="ChEBI" id="CHEBI:29033"/>
    </cofactor>
    <text evidence="4 5">Binds 1 Fe(2+) ion per subunit.</text>
</comment>
<keyword evidence="5" id="KW-0560">Oxidoreductase</keyword>
<dbReference type="Proteomes" id="UP000622552">
    <property type="component" value="Unassembled WGS sequence"/>
</dbReference>
<evidence type="ECO:0000256" key="3">
    <source>
        <dbReference type="ARBA" id="ARBA00023004"/>
    </source>
</evidence>
<evidence type="ECO:0000313" key="6">
    <source>
        <dbReference type="EMBL" id="MBG6134186.1"/>
    </source>
</evidence>
<evidence type="ECO:0000256" key="2">
    <source>
        <dbReference type="ARBA" id="ARBA00022723"/>
    </source>
</evidence>
<dbReference type="GO" id="GO:0046872">
    <property type="term" value="F:metal ion binding"/>
    <property type="evidence" value="ECO:0007669"/>
    <property type="project" value="UniProtKB-KW"/>
</dbReference>
<reference evidence="6" key="1">
    <citation type="submission" date="2020-11" db="EMBL/GenBank/DDBJ databases">
        <title>Sequencing the genomes of 1000 actinobacteria strains.</title>
        <authorList>
            <person name="Klenk H.-P."/>
        </authorList>
    </citation>
    <scope>NUCLEOTIDE SEQUENCE</scope>
    <source>
        <strain evidence="6">DSM 45356</strain>
    </source>
</reference>
<accession>A0A8J7GB68</accession>
<dbReference type="GO" id="GO:0016702">
    <property type="term" value="F:oxidoreductase activity, acting on single donors with incorporation of molecular oxygen, incorporation of two atoms of oxygen"/>
    <property type="evidence" value="ECO:0007669"/>
    <property type="project" value="InterPro"/>
</dbReference>
<organism evidence="6 7">
    <name type="scientific">Longispora fulva</name>
    <dbReference type="NCBI Taxonomy" id="619741"/>
    <lineage>
        <taxon>Bacteria</taxon>
        <taxon>Bacillati</taxon>
        <taxon>Actinomycetota</taxon>
        <taxon>Actinomycetes</taxon>
        <taxon>Micromonosporales</taxon>
        <taxon>Micromonosporaceae</taxon>
        <taxon>Longispora</taxon>
    </lineage>
</organism>
<keyword evidence="7" id="KW-1185">Reference proteome</keyword>
<sequence>MTYVHDTTTDRSDLVILDADDLAAPPVASVHLPGRVPQGFHGNWLADRWT</sequence>
<name>A0A8J7GB68_9ACTN</name>
<evidence type="ECO:0000256" key="5">
    <source>
        <dbReference type="RuleBase" id="RU364048"/>
    </source>
</evidence>
<evidence type="ECO:0000256" key="4">
    <source>
        <dbReference type="PIRSR" id="PIRSR604294-1"/>
    </source>
</evidence>
<dbReference type="Pfam" id="PF03055">
    <property type="entry name" value="RPE65"/>
    <property type="match status" value="1"/>
</dbReference>
<dbReference type="EC" id="1.13.11.-" evidence="5"/>
<feature type="binding site" evidence="4">
    <location>
        <position position="41"/>
    </location>
    <ligand>
        <name>Fe cation</name>
        <dbReference type="ChEBI" id="CHEBI:24875"/>
        <note>catalytic</note>
    </ligand>
</feature>
<dbReference type="EMBL" id="JADOUF010000001">
    <property type="protein sequence ID" value="MBG6134186.1"/>
    <property type="molecule type" value="Genomic_DNA"/>
</dbReference>